<comment type="caution">
    <text evidence="2">The sequence shown here is derived from an EMBL/GenBank/DDBJ whole genome shotgun (WGS) entry which is preliminary data.</text>
</comment>
<evidence type="ECO:0000313" key="3">
    <source>
        <dbReference type="Proteomes" id="UP001595387"/>
    </source>
</evidence>
<feature type="transmembrane region" description="Helical" evidence="1">
    <location>
        <begin position="356"/>
        <end position="381"/>
    </location>
</feature>
<feature type="transmembrane region" description="Helical" evidence="1">
    <location>
        <begin position="269"/>
        <end position="291"/>
    </location>
</feature>
<keyword evidence="3" id="KW-1185">Reference proteome</keyword>
<accession>A0ABV7A3W7</accession>
<feature type="transmembrane region" description="Helical" evidence="1">
    <location>
        <begin position="75"/>
        <end position="94"/>
    </location>
</feature>
<dbReference type="RefSeq" id="WP_390303810.1">
    <property type="nucleotide sequence ID" value="NZ_JBHRRZ010000009.1"/>
</dbReference>
<feature type="transmembrane region" description="Helical" evidence="1">
    <location>
        <begin position="20"/>
        <end position="40"/>
    </location>
</feature>
<feature type="transmembrane region" description="Helical" evidence="1">
    <location>
        <begin position="325"/>
        <end position="344"/>
    </location>
</feature>
<evidence type="ECO:0000313" key="2">
    <source>
        <dbReference type="EMBL" id="MFC2947680.1"/>
    </source>
</evidence>
<organism evidence="2 3">
    <name type="scientific">Virgibacillus sediminis</name>
    <dbReference type="NCBI Taxonomy" id="202260"/>
    <lineage>
        <taxon>Bacteria</taxon>
        <taxon>Bacillati</taxon>
        <taxon>Bacillota</taxon>
        <taxon>Bacilli</taxon>
        <taxon>Bacillales</taxon>
        <taxon>Bacillaceae</taxon>
        <taxon>Virgibacillus</taxon>
    </lineage>
</organism>
<feature type="transmembrane region" description="Helical" evidence="1">
    <location>
        <begin position="195"/>
        <end position="216"/>
    </location>
</feature>
<keyword evidence="1" id="KW-1133">Transmembrane helix</keyword>
<feature type="transmembrane region" description="Helical" evidence="1">
    <location>
        <begin position="297"/>
        <end position="318"/>
    </location>
</feature>
<evidence type="ECO:0000256" key="1">
    <source>
        <dbReference type="SAM" id="Phobius"/>
    </source>
</evidence>
<proteinExistence type="predicted"/>
<dbReference type="Pfam" id="PF14264">
    <property type="entry name" value="Glucos_trans_II"/>
    <property type="match status" value="1"/>
</dbReference>
<dbReference type="EMBL" id="JBHRRZ010000009">
    <property type="protein sequence ID" value="MFC2947680.1"/>
    <property type="molecule type" value="Genomic_DNA"/>
</dbReference>
<name>A0ABV7A3W7_9BACI</name>
<reference evidence="3" key="1">
    <citation type="journal article" date="2019" name="Int. J. Syst. Evol. Microbiol.">
        <title>The Global Catalogue of Microorganisms (GCM) 10K type strain sequencing project: providing services to taxonomists for standard genome sequencing and annotation.</title>
        <authorList>
            <consortium name="The Broad Institute Genomics Platform"/>
            <consortium name="The Broad Institute Genome Sequencing Center for Infectious Disease"/>
            <person name="Wu L."/>
            <person name="Ma J."/>
        </authorList>
    </citation>
    <scope>NUCLEOTIDE SEQUENCE [LARGE SCALE GENOMIC DNA]</scope>
    <source>
        <strain evidence="3">KCTC 13193</strain>
    </source>
</reference>
<feature type="transmembrane region" description="Helical" evidence="1">
    <location>
        <begin position="106"/>
        <end position="125"/>
    </location>
</feature>
<sequence>MPEDFFSNFNRMLKREWKIAFISAVIIGFLTHMFVFTNALPNHDGILNIYSEQKKYTSGRFFLGPVSGVGSYFDLPWINGLLSMVYLALIAVFLTEFFKLTKKTSIVLTAGLIVTFPTVASTFSYMFTADAYMAGFLLGVLAVWMTGKYKYGFLPASTIVYVSVGIYQANLTLILTLVTVWMVTELIKNTLYKPLFLLLSKYMVMTTIGMGLYAVTFKLYQRYEGMTNYQGLDQVGMSLGNVGEQLREIIDTFKEFLFRGFFTDYPVNLFEILNVLLIVAIVAGLIISIIVHKVALARIGLIVIGFVLLPVFSFFLYFVSPAVSYHMLMVMSLAIIYILPIILYDRMHKPLLSVQWFSWGTVILAALIIFNFSIISNIAYFNMNLKYEKSYGYTLRILDRIEQTEGYENADTLAVIGYPNVETDLGSNTVPQSIPSMTGAMGDIFLSQTYQFSVMLHHFIGENIEAASNGQLEELQGSRTLEQMDAWPAESSVRVVDDTVIVKLR</sequence>
<dbReference type="InterPro" id="IPR025686">
    <property type="entry name" value="Glucos_trans_II"/>
</dbReference>
<protein>
    <submittedName>
        <fullName evidence="2">Glucosyltransferase domain-containing protein</fullName>
    </submittedName>
</protein>
<feature type="transmembrane region" description="Helical" evidence="1">
    <location>
        <begin position="159"/>
        <end position="183"/>
    </location>
</feature>
<gene>
    <name evidence="2" type="ORF">ACFODW_04855</name>
</gene>
<dbReference type="Proteomes" id="UP001595387">
    <property type="component" value="Unassembled WGS sequence"/>
</dbReference>
<feature type="transmembrane region" description="Helical" evidence="1">
    <location>
        <begin position="131"/>
        <end position="147"/>
    </location>
</feature>
<keyword evidence="1" id="KW-0812">Transmembrane</keyword>
<keyword evidence="1" id="KW-0472">Membrane</keyword>